<comment type="caution">
    <text evidence="1">The sequence shown here is derived from an EMBL/GenBank/DDBJ whole genome shotgun (WGS) entry which is preliminary data.</text>
</comment>
<sequence length="99" mass="11752">MWRIFVVSLFAICLIRYYQKNKRLKRRRVSDGMPTESSFTKAEKYELEDKKEDIVRYEEVEMSAIAARYEESGIRQNQSACYEKLDFSKDGAGYEAMQQ</sequence>
<proteinExistence type="predicted"/>
<name>A0A9X0D3G0_9CNID</name>
<accession>A0A9X0D3G0</accession>
<dbReference type="Proteomes" id="UP001163046">
    <property type="component" value="Unassembled WGS sequence"/>
</dbReference>
<dbReference type="EMBL" id="MU825899">
    <property type="protein sequence ID" value="KAJ7383444.1"/>
    <property type="molecule type" value="Genomic_DNA"/>
</dbReference>
<evidence type="ECO:0000313" key="2">
    <source>
        <dbReference type="Proteomes" id="UP001163046"/>
    </source>
</evidence>
<keyword evidence="2" id="KW-1185">Reference proteome</keyword>
<reference evidence="1" key="1">
    <citation type="submission" date="2023-01" db="EMBL/GenBank/DDBJ databases">
        <title>Genome assembly of the deep-sea coral Lophelia pertusa.</title>
        <authorList>
            <person name="Herrera S."/>
            <person name="Cordes E."/>
        </authorList>
    </citation>
    <scope>NUCLEOTIDE SEQUENCE</scope>
    <source>
        <strain evidence="1">USNM1676648</strain>
        <tissue evidence="1">Polyp</tissue>
    </source>
</reference>
<organism evidence="1 2">
    <name type="scientific">Desmophyllum pertusum</name>
    <dbReference type="NCBI Taxonomy" id="174260"/>
    <lineage>
        <taxon>Eukaryota</taxon>
        <taxon>Metazoa</taxon>
        <taxon>Cnidaria</taxon>
        <taxon>Anthozoa</taxon>
        <taxon>Hexacorallia</taxon>
        <taxon>Scleractinia</taxon>
        <taxon>Caryophylliina</taxon>
        <taxon>Caryophylliidae</taxon>
        <taxon>Desmophyllum</taxon>
    </lineage>
</organism>
<gene>
    <name evidence="1" type="ORF">OS493_028120</name>
</gene>
<evidence type="ECO:0000313" key="1">
    <source>
        <dbReference type="EMBL" id="KAJ7383444.1"/>
    </source>
</evidence>
<protein>
    <submittedName>
        <fullName evidence="1">Uncharacterized protein</fullName>
    </submittedName>
</protein>
<dbReference type="AlphaFoldDB" id="A0A9X0D3G0"/>